<dbReference type="Pfam" id="PF17837">
    <property type="entry name" value="4PPT_N"/>
    <property type="match status" value="1"/>
</dbReference>
<dbReference type="EMBL" id="JBHUHV010000060">
    <property type="protein sequence ID" value="MFD2069436.1"/>
    <property type="molecule type" value="Genomic_DNA"/>
</dbReference>
<evidence type="ECO:0000256" key="11">
    <source>
        <dbReference type="ARBA" id="ARBA00049191"/>
    </source>
</evidence>
<evidence type="ECO:0000259" key="13">
    <source>
        <dbReference type="Pfam" id="PF17837"/>
    </source>
</evidence>
<dbReference type="PANTHER" id="PTHR38096:SF1">
    <property type="entry name" value="ENTEROBACTIN SYNTHASE COMPONENT D"/>
    <property type="match status" value="1"/>
</dbReference>
<reference evidence="15" key="1">
    <citation type="journal article" date="2019" name="Int. J. Syst. Evol. Microbiol.">
        <title>The Global Catalogue of Microorganisms (GCM) 10K type strain sequencing project: providing services to taxonomists for standard genome sequencing and annotation.</title>
        <authorList>
            <consortium name="The Broad Institute Genomics Platform"/>
            <consortium name="The Broad Institute Genome Sequencing Center for Infectious Disease"/>
            <person name="Wu L."/>
            <person name="Ma J."/>
        </authorList>
    </citation>
    <scope>NUCLEOTIDE SEQUENCE [LARGE SCALE GENOMIC DNA]</scope>
    <source>
        <strain evidence="15">JCM 16545</strain>
    </source>
</reference>
<dbReference type="SUPFAM" id="SSF56214">
    <property type="entry name" value="4'-phosphopantetheinyl transferase"/>
    <property type="match status" value="2"/>
</dbReference>
<dbReference type="InterPro" id="IPR037143">
    <property type="entry name" value="4-PPantetheinyl_Trfase_dom_sf"/>
</dbReference>
<dbReference type="RefSeq" id="WP_229962061.1">
    <property type="nucleotide sequence ID" value="NZ_JAJJWI010000018.1"/>
</dbReference>
<dbReference type="InterPro" id="IPR003542">
    <property type="entry name" value="Enbac_synth_compD-like"/>
</dbReference>
<dbReference type="PANTHER" id="PTHR38096">
    <property type="entry name" value="ENTEROBACTIN SYNTHASE COMPONENT D"/>
    <property type="match status" value="1"/>
</dbReference>
<feature type="domain" description="4'-phosphopantetheinyl transferase N-terminal" evidence="13">
    <location>
        <begin position="42"/>
        <end position="105"/>
    </location>
</feature>
<gene>
    <name evidence="14" type="ORF">ACFSKU_21320</name>
</gene>
<evidence type="ECO:0000256" key="4">
    <source>
        <dbReference type="ARBA" id="ARBA00011503"/>
    </source>
</evidence>
<dbReference type="Gene3D" id="3.90.470.20">
    <property type="entry name" value="4'-phosphopantetheinyl transferase domain"/>
    <property type="match status" value="1"/>
</dbReference>
<keyword evidence="7" id="KW-0259">Enterobactin biosynthesis</keyword>
<evidence type="ECO:0000259" key="12">
    <source>
        <dbReference type="Pfam" id="PF01648"/>
    </source>
</evidence>
<dbReference type="Pfam" id="PF01648">
    <property type="entry name" value="ACPS"/>
    <property type="match status" value="1"/>
</dbReference>
<sequence length="223" mass="26001">MPLLETRPLSHHTLLGIWELTEEPDQLLPLLPSHLKIATEVLSKVHHRRQKEWLASRVLAYRLLQHFTNAPLLLQKDDNNRPYFSDHRFHLSITHSPKLAAVIVSDKHEVGIDIELISPKALRVADKFLSKAESEFTGRDETSTCLFWSAKETLYKMYSRRKLTLKENLFIKPAEEANVLLGRVQTENYLKLYRISYETILNHILTYTVDNHSYPLQTNYTSI</sequence>
<evidence type="ECO:0000256" key="5">
    <source>
        <dbReference type="ARBA" id="ARBA00019087"/>
    </source>
</evidence>
<feature type="domain" description="4'-phosphopantetheinyl transferase" evidence="12">
    <location>
        <begin position="110"/>
        <end position="160"/>
    </location>
</feature>
<evidence type="ECO:0000256" key="3">
    <source>
        <dbReference type="ARBA" id="ARBA00008342"/>
    </source>
</evidence>
<evidence type="ECO:0000256" key="7">
    <source>
        <dbReference type="ARBA" id="ARBA00023191"/>
    </source>
</evidence>
<name>A0ABW4X4C2_9BACT</name>
<comment type="subunit">
    <text evidence="4">EntB, EntD, EntE, and EntF form a multienzyme complex called enterobactin synthase.</text>
</comment>
<evidence type="ECO:0000313" key="14">
    <source>
        <dbReference type="EMBL" id="MFD2069436.1"/>
    </source>
</evidence>
<keyword evidence="15" id="KW-1185">Reference proteome</keyword>
<dbReference type="Proteomes" id="UP001597369">
    <property type="component" value="Unassembled WGS sequence"/>
</dbReference>
<evidence type="ECO:0000256" key="10">
    <source>
        <dbReference type="ARBA" id="ARBA00049176"/>
    </source>
</evidence>
<keyword evidence="6 14" id="KW-0808">Transferase</keyword>
<evidence type="ECO:0000256" key="9">
    <source>
        <dbReference type="ARBA" id="ARBA00031996"/>
    </source>
</evidence>
<dbReference type="GO" id="GO:0016740">
    <property type="term" value="F:transferase activity"/>
    <property type="evidence" value="ECO:0007669"/>
    <property type="project" value="UniProtKB-KW"/>
</dbReference>
<dbReference type="InterPro" id="IPR008278">
    <property type="entry name" value="4-PPantetheinyl_Trfase_dom"/>
</dbReference>
<evidence type="ECO:0000313" key="15">
    <source>
        <dbReference type="Proteomes" id="UP001597369"/>
    </source>
</evidence>
<comment type="catalytic activity">
    <reaction evidence="11">
        <text>apo-[peptidyl-carrier protein] + CoA = holo-[peptidyl-carrier protein] + adenosine 3',5'-bisphosphate + H(+)</text>
        <dbReference type="Rhea" id="RHEA:46228"/>
        <dbReference type="Rhea" id="RHEA-COMP:11479"/>
        <dbReference type="Rhea" id="RHEA-COMP:11480"/>
        <dbReference type="ChEBI" id="CHEBI:15378"/>
        <dbReference type="ChEBI" id="CHEBI:29999"/>
        <dbReference type="ChEBI" id="CHEBI:57287"/>
        <dbReference type="ChEBI" id="CHEBI:58343"/>
        <dbReference type="ChEBI" id="CHEBI:64479"/>
    </reaction>
</comment>
<protein>
    <recommendedName>
        <fullName evidence="5">Enterobactin synthase component D</fullName>
    </recommendedName>
    <alternativeName>
        <fullName evidence="8">4'-phosphopantetheinyl transferase EntD</fullName>
    </alternativeName>
    <alternativeName>
        <fullName evidence="9">Enterochelin synthase D</fullName>
    </alternativeName>
</protein>
<evidence type="ECO:0000256" key="2">
    <source>
        <dbReference type="ARBA" id="ARBA00004993"/>
    </source>
</evidence>
<comment type="function">
    <text evidence="1">Involved in the biosynthesis of the siderophore enterobactin (enterochelin), which is a macrocyclic trimeric lactone of N-(2,3-dihydroxybenzoyl)-serine. The serine trilactone serves as a scaffolding for the three catechol functionalities that provide hexadentate coordination for the tightly ligated iron(2+) atoms. Plays an essential role in the assembly of the enterobactin by catalyzing the transfer of the 4'-phosphopantetheine (Ppant) moiety from coenzyme A to the apo-domains of both EntB (ArCP domain) and EntF (PCP domain) to yield their holo-forms which make them competent for the activation of 2,3-dihydroxybenzoate (DHB) and L-serine, respectively.</text>
</comment>
<comment type="pathway">
    <text evidence="2">Siderophore biosynthesis; enterobactin biosynthesis.</text>
</comment>
<evidence type="ECO:0000256" key="8">
    <source>
        <dbReference type="ARBA" id="ARBA00029894"/>
    </source>
</evidence>
<dbReference type="InterPro" id="IPR041354">
    <property type="entry name" value="4PPT_N"/>
</dbReference>
<comment type="caution">
    <text evidence="14">The sequence shown here is derived from an EMBL/GenBank/DDBJ whole genome shotgun (WGS) entry which is preliminary data.</text>
</comment>
<comment type="catalytic activity">
    <reaction evidence="10">
        <text>apo-[aryl-carrier protein] + CoA = holo-[aryl-carrier protein] + adenosine 3',5'-bisphosphate + H(+)</text>
        <dbReference type="Rhea" id="RHEA:48404"/>
        <dbReference type="Rhea" id="RHEA-COMP:15903"/>
        <dbReference type="Rhea" id="RHEA-COMP:17557"/>
        <dbReference type="ChEBI" id="CHEBI:15378"/>
        <dbReference type="ChEBI" id="CHEBI:29999"/>
        <dbReference type="ChEBI" id="CHEBI:57287"/>
        <dbReference type="ChEBI" id="CHEBI:58343"/>
        <dbReference type="ChEBI" id="CHEBI:64479"/>
    </reaction>
</comment>
<comment type="similarity">
    <text evidence="3">Belongs to the P-Pant transferase superfamily. EntD family.</text>
</comment>
<proteinExistence type="inferred from homology"/>
<organism evidence="14 15">
    <name type="scientific">Pontibacter silvestris</name>
    <dbReference type="NCBI Taxonomy" id="2305183"/>
    <lineage>
        <taxon>Bacteria</taxon>
        <taxon>Pseudomonadati</taxon>
        <taxon>Bacteroidota</taxon>
        <taxon>Cytophagia</taxon>
        <taxon>Cytophagales</taxon>
        <taxon>Hymenobacteraceae</taxon>
        <taxon>Pontibacter</taxon>
    </lineage>
</organism>
<evidence type="ECO:0000256" key="1">
    <source>
        <dbReference type="ARBA" id="ARBA00003937"/>
    </source>
</evidence>
<accession>A0ABW4X4C2</accession>
<evidence type="ECO:0000256" key="6">
    <source>
        <dbReference type="ARBA" id="ARBA00022679"/>
    </source>
</evidence>